<accession>A0ABW2IY47</accession>
<evidence type="ECO:0000313" key="3">
    <source>
        <dbReference type="Proteomes" id="UP001596506"/>
    </source>
</evidence>
<keyword evidence="1" id="KW-0732">Signal</keyword>
<feature type="chain" id="PRO_5046203745" evidence="1">
    <location>
        <begin position="25"/>
        <end position="190"/>
    </location>
</feature>
<name>A0ABW2IY47_9GAMM</name>
<keyword evidence="3" id="KW-1185">Reference proteome</keyword>
<sequence length="190" mass="21143">MAQWSRVIKISIVLFLSIVTSAYAQQPTNYEDHVLSDGKLDPEELAVVVKIARADLKHLTEKALEYVERDLRASGIFSPKAWMLLKDGTIKPLKIEQDAEASAPTKIKLVLYRAGLRSVARHGQIHAAVIVYPGSFDKDGDKKPVVVIEHEHRLGVSGLKLVPIKMEDGVPQFAAHISQKKPFEFFYDGG</sequence>
<dbReference type="RefSeq" id="WP_100688662.1">
    <property type="nucleotide sequence ID" value="NZ_JBHTBD010000005.1"/>
</dbReference>
<dbReference type="EMBL" id="JBHTBD010000005">
    <property type="protein sequence ID" value="MFC7295680.1"/>
    <property type="molecule type" value="Genomic_DNA"/>
</dbReference>
<comment type="caution">
    <text evidence="2">The sequence shown here is derived from an EMBL/GenBank/DDBJ whole genome shotgun (WGS) entry which is preliminary data.</text>
</comment>
<protein>
    <submittedName>
        <fullName evidence="2">Uncharacterized protein</fullName>
    </submittedName>
</protein>
<gene>
    <name evidence="2" type="ORF">ACFQQA_13210</name>
</gene>
<evidence type="ECO:0000256" key="1">
    <source>
        <dbReference type="SAM" id="SignalP"/>
    </source>
</evidence>
<organism evidence="2 3">
    <name type="scientific">Marinobacter aromaticivorans</name>
    <dbReference type="NCBI Taxonomy" id="1494078"/>
    <lineage>
        <taxon>Bacteria</taxon>
        <taxon>Pseudomonadati</taxon>
        <taxon>Pseudomonadota</taxon>
        <taxon>Gammaproteobacteria</taxon>
        <taxon>Pseudomonadales</taxon>
        <taxon>Marinobacteraceae</taxon>
        <taxon>Marinobacter</taxon>
    </lineage>
</organism>
<dbReference type="Proteomes" id="UP001596506">
    <property type="component" value="Unassembled WGS sequence"/>
</dbReference>
<evidence type="ECO:0000313" key="2">
    <source>
        <dbReference type="EMBL" id="MFC7295680.1"/>
    </source>
</evidence>
<proteinExistence type="predicted"/>
<feature type="signal peptide" evidence="1">
    <location>
        <begin position="1"/>
        <end position="24"/>
    </location>
</feature>
<reference evidence="3" key="1">
    <citation type="journal article" date="2019" name="Int. J. Syst. Evol. Microbiol.">
        <title>The Global Catalogue of Microorganisms (GCM) 10K type strain sequencing project: providing services to taxonomists for standard genome sequencing and annotation.</title>
        <authorList>
            <consortium name="The Broad Institute Genomics Platform"/>
            <consortium name="The Broad Institute Genome Sequencing Center for Infectious Disease"/>
            <person name="Wu L."/>
            <person name="Ma J."/>
        </authorList>
    </citation>
    <scope>NUCLEOTIDE SEQUENCE [LARGE SCALE GENOMIC DNA]</scope>
    <source>
        <strain evidence="3">CCUG 60559</strain>
    </source>
</reference>